<dbReference type="PANTHER" id="PTHR30545:SF2">
    <property type="entry name" value="SUGAR FERMENTATION STIMULATION PROTEIN A"/>
    <property type="match status" value="1"/>
</dbReference>
<organism evidence="4 5">
    <name type="scientific">Nisaea acidiphila</name>
    <dbReference type="NCBI Taxonomy" id="1862145"/>
    <lineage>
        <taxon>Bacteria</taxon>
        <taxon>Pseudomonadati</taxon>
        <taxon>Pseudomonadota</taxon>
        <taxon>Alphaproteobacteria</taxon>
        <taxon>Rhodospirillales</taxon>
        <taxon>Thalassobaculaceae</taxon>
        <taxon>Nisaea</taxon>
    </lineage>
</organism>
<dbReference type="RefSeq" id="WP_257768540.1">
    <property type="nucleotide sequence ID" value="NZ_CP102480.1"/>
</dbReference>
<dbReference type="PANTHER" id="PTHR30545">
    <property type="entry name" value="SUGAR FERMENTATION STIMULATION PROTEIN A"/>
    <property type="match status" value="1"/>
</dbReference>
<dbReference type="EMBL" id="CP102480">
    <property type="protein sequence ID" value="UUX49714.1"/>
    <property type="molecule type" value="Genomic_DNA"/>
</dbReference>
<evidence type="ECO:0000313" key="5">
    <source>
        <dbReference type="Proteomes" id="UP001060336"/>
    </source>
</evidence>
<name>A0A9J7AS69_9PROT</name>
<dbReference type="InterPro" id="IPR040452">
    <property type="entry name" value="SfsA_C"/>
</dbReference>
<evidence type="ECO:0000259" key="2">
    <source>
        <dbReference type="Pfam" id="PF03749"/>
    </source>
</evidence>
<comment type="similarity">
    <text evidence="1">Belongs to the SfsA family.</text>
</comment>
<dbReference type="InterPro" id="IPR005224">
    <property type="entry name" value="SfsA"/>
</dbReference>
<dbReference type="Gene3D" id="2.40.50.580">
    <property type="match status" value="1"/>
</dbReference>
<dbReference type="Proteomes" id="UP001060336">
    <property type="component" value="Chromosome"/>
</dbReference>
<dbReference type="InterPro" id="IPR041465">
    <property type="entry name" value="SfsA_N"/>
</dbReference>
<dbReference type="CDD" id="cd22359">
    <property type="entry name" value="SfsA-like_bacterial"/>
    <property type="match status" value="1"/>
</dbReference>
<dbReference type="Pfam" id="PF03749">
    <property type="entry name" value="SfsA"/>
    <property type="match status" value="1"/>
</dbReference>
<dbReference type="FunFam" id="2.40.50.580:FF:000001">
    <property type="entry name" value="Sugar fermentation stimulation protein A"/>
    <property type="match status" value="1"/>
</dbReference>
<feature type="domain" description="Sugar fermentation stimulation protein C-terminal" evidence="2">
    <location>
        <begin position="83"/>
        <end position="225"/>
    </location>
</feature>
<reference evidence="4" key="1">
    <citation type="submission" date="2022-08" db="EMBL/GenBank/DDBJ databases">
        <title>Nisaea acidiphila sp. nov., isolated from a marine algal debris and emended description of the genus Nisaea Urios et al. 2008.</title>
        <authorList>
            <person name="Kwon K."/>
        </authorList>
    </citation>
    <scope>NUCLEOTIDE SEQUENCE</scope>
    <source>
        <strain evidence="4">MEBiC11861</strain>
    </source>
</reference>
<keyword evidence="5" id="KW-1185">Reference proteome</keyword>
<dbReference type="KEGG" id="naci:NUH88_20235"/>
<dbReference type="AlphaFoldDB" id="A0A9J7AS69"/>
<dbReference type="Pfam" id="PF17746">
    <property type="entry name" value="SfsA_N"/>
    <property type="match status" value="1"/>
</dbReference>
<feature type="domain" description="SfsA N-terminal OB" evidence="3">
    <location>
        <begin position="13"/>
        <end position="79"/>
    </location>
</feature>
<protein>
    <recommendedName>
        <fullName evidence="1">Sugar fermentation stimulation protein homolog</fullName>
    </recommendedName>
</protein>
<evidence type="ECO:0000313" key="4">
    <source>
        <dbReference type="EMBL" id="UUX49714.1"/>
    </source>
</evidence>
<evidence type="ECO:0000259" key="3">
    <source>
        <dbReference type="Pfam" id="PF17746"/>
    </source>
</evidence>
<evidence type="ECO:0000256" key="1">
    <source>
        <dbReference type="HAMAP-Rule" id="MF_00095"/>
    </source>
</evidence>
<dbReference type="GO" id="GO:0003677">
    <property type="term" value="F:DNA binding"/>
    <property type="evidence" value="ECO:0007669"/>
    <property type="project" value="InterPro"/>
</dbReference>
<dbReference type="HAMAP" id="MF_00095">
    <property type="entry name" value="SfsA"/>
    <property type="match status" value="1"/>
</dbReference>
<proteinExistence type="inferred from homology"/>
<sequence>MQLPTPLHEGILIQRYKRFLADVRLSDGTEVTAHCPNPGGMIGLKDPGSKVWLSKSNNPKRKLAYTFELIETAGGLVGINTGHPNAIVEEAVKNGAIPELAGYASLRREVRYGENSRIDLYLEDPEKGICYAEVKNVHLKRDDGPNPGAAEFPDAVTKRGAKHLVELGNEVAKGNRAVMVYLVQRMDCDRFCVAEDIDPGYAEALRAARKAGVEAICYDCEITTEAIAVRRSLPVVWP</sequence>
<dbReference type="NCBIfam" id="TIGR00230">
    <property type="entry name" value="sfsA"/>
    <property type="match status" value="1"/>
</dbReference>
<dbReference type="Gene3D" id="3.40.1350.60">
    <property type="match status" value="1"/>
</dbReference>
<accession>A0A9J7AS69</accession>
<gene>
    <name evidence="1 4" type="primary">sfsA</name>
    <name evidence="4" type="ORF">NUH88_20235</name>
</gene>